<dbReference type="Gene3D" id="3.30.420.10">
    <property type="entry name" value="Ribonuclease H-like superfamily/Ribonuclease H"/>
    <property type="match status" value="1"/>
</dbReference>
<dbReference type="GO" id="GO:0003676">
    <property type="term" value="F:nucleic acid binding"/>
    <property type="evidence" value="ECO:0007669"/>
    <property type="project" value="InterPro"/>
</dbReference>
<dbReference type="EMBL" id="CP125942">
    <property type="protein sequence ID" value="XAO45159.1"/>
    <property type="molecule type" value="Genomic_DNA"/>
</dbReference>
<accession>A0AAU6WBM7</accession>
<evidence type="ECO:0000256" key="1">
    <source>
        <dbReference type="SAM" id="MobiDB-lite"/>
    </source>
</evidence>
<dbReference type="SUPFAM" id="SSF53098">
    <property type="entry name" value="Ribonuclease H-like"/>
    <property type="match status" value="1"/>
</dbReference>
<dbReference type="AlphaFoldDB" id="A0AAU6WBM7"/>
<evidence type="ECO:0000313" key="2">
    <source>
        <dbReference type="EMBL" id="XAO45159.1"/>
    </source>
</evidence>
<feature type="region of interest" description="Disordered" evidence="1">
    <location>
        <begin position="148"/>
        <end position="170"/>
    </location>
</feature>
<reference evidence="2 3" key="1">
    <citation type="submission" date="2023-05" db="EMBL/GenBank/DDBJ databases">
        <title>Glutamicibacter sp. B1, complete genome.</title>
        <authorList>
            <person name="Long Y.H."/>
            <person name="Fang T."/>
            <person name="Li X.Y."/>
        </authorList>
    </citation>
    <scope>NUCLEOTIDE SEQUENCE [LARGE SCALE GENOMIC DNA]</scope>
    <source>
        <strain evidence="2 3">B1</strain>
    </source>
</reference>
<dbReference type="InterPro" id="IPR012337">
    <property type="entry name" value="RNaseH-like_sf"/>
</dbReference>
<dbReference type="KEGG" id="gey:QMQ05_12475"/>
<evidence type="ECO:0000313" key="3">
    <source>
        <dbReference type="Proteomes" id="UP001486888"/>
    </source>
</evidence>
<gene>
    <name evidence="2" type="ORF">QMQ05_12475</name>
</gene>
<name>A0AAU6WBM7_9MICC</name>
<protein>
    <recommendedName>
        <fullName evidence="4">RNase H type-1 domain-containing protein</fullName>
    </recommendedName>
</protein>
<dbReference type="RefSeq" id="WP_345470454.1">
    <property type="nucleotide sequence ID" value="NZ_CP125942.1"/>
</dbReference>
<dbReference type="Proteomes" id="UP001486888">
    <property type="component" value="Chromosome"/>
</dbReference>
<proteinExistence type="predicted"/>
<keyword evidence="3" id="KW-1185">Reference proteome</keyword>
<organism evidence="2 3">
    <name type="scientific">Glutamicibacter ectropisis</name>
    <dbReference type="NCBI Taxonomy" id="3046593"/>
    <lineage>
        <taxon>Bacteria</taxon>
        <taxon>Bacillati</taxon>
        <taxon>Actinomycetota</taxon>
        <taxon>Actinomycetes</taxon>
        <taxon>Micrococcales</taxon>
        <taxon>Micrococcaceae</taxon>
        <taxon>Glutamicibacter</taxon>
    </lineage>
</organism>
<dbReference type="InterPro" id="IPR036397">
    <property type="entry name" value="RNaseH_sf"/>
</dbReference>
<evidence type="ECO:0008006" key="4">
    <source>
        <dbReference type="Google" id="ProtNLM"/>
    </source>
</evidence>
<sequence>MSMNVVDEGALLRRPLREAGLPLVPDAETISKPIHASVISWTMPEIADDEGTVHYIFVISHGEGSFSSHVGSTDAPAPLPVMLRELEQLVDEHRSQTWICVPNRYFNIARVFSESGFVVTRGINRINRAAREVEDQVQYVKTSLVQRARRRNQLRDSPRRERHRNHNLPPQQEPIQWYPEYWSVSQAAPMHLEIGVDASADFDGAGAVAMITGHGDTVVYAGEFSGHIGILEFRAVIVALEYLQNTNVHSAVIHIDSLDAYRVIEKLVGAGRYLDGYCGISEELCVEFLTAWQACRASVEVVRHRGHAGLNYNEAADELAWIARMASRYPRENVEPELIERIQSIQQFIQDSNQNALLSH</sequence>